<keyword evidence="3 5" id="KW-0067">ATP-binding</keyword>
<sequence>MTTALSVHALTKVYGRVRALDGLDLDLEPGHIVGLMGDNGAGKTTLLKVLAGVTADWQGEVSLHGQPPGAATKQFVSFLPDQSFLPDWQRPADAIGRYADFFADFDADRAHDLIDFYRLPTDRRLKEMSKGMREKVQIALAMARRAKVYLLDEPVGGVDPAARSILMEGILKHFEPDQLLVISTHLIHDLEPVIDTVVFLHQGRLRLQGDADELRAANKTDLEGLFRKVYLP</sequence>
<proteinExistence type="predicted"/>
<evidence type="ECO:0000256" key="1">
    <source>
        <dbReference type="ARBA" id="ARBA00022448"/>
    </source>
</evidence>
<feature type="domain" description="ABC transporter" evidence="4">
    <location>
        <begin position="5"/>
        <end position="227"/>
    </location>
</feature>
<evidence type="ECO:0000256" key="2">
    <source>
        <dbReference type="ARBA" id="ARBA00022741"/>
    </source>
</evidence>
<dbReference type="EMBL" id="LM676436">
    <property type="protein sequence ID" value="CEP27425.1"/>
    <property type="molecule type" value="Genomic_DNA"/>
</dbReference>
<dbReference type="GO" id="GO:0016887">
    <property type="term" value="F:ATP hydrolysis activity"/>
    <property type="evidence" value="ECO:0007669"/>
    <property type="project" value="InterPro"/>
</dbReference>
<accession>A0A068VTG1</accession>
<evidence type="ECO:0000259" key="4">
    <source>
        <dbReference type="PROSITE" id="PS50893"/>
    </source>
</evidence>
<name>A0A068VTG1_PROFF</name>
<dbReference type="InterPro" id="IPR027417">
    <property type="entry name" value="P-loop_NTPase"/>
</dbReference>
<dbReference type="RefSeq" id="WP_013161368.1">
    <property type="nucleotide sequence ID" value="NZ_HG975498.1"/>
</dbReference>
<protein>
    <submittedName>
        <fullName evidence="5">ABC transporter, ATP-binding protein</fullName>
    </submittedName>
</protein>
<organism evidence="5">
    <name type="scientific">Propionibacterium freudenreichii subsp. freudenreichii</name>
    <dbReference type="NCBI Taxonomy" id="66712"/>
    <lineage>
        <taxon>Bacteria</taxon>
        <taxon>Bacillati</taxon>
        <taxon>Actinomycetota</taxon>
        <taxon>Actinomycetes</taxon>
        <taxon>Propionibacteriales</taxon>
        <taxon>Propionibacteriaceae</taxon>
        <taxon>Propionibacterium</taxon>
    </lineage>
</organism>
<dbReference type="AlphaFoldDB" id="A0A068VTG1"/>
<keyword evidence="1" id="KW-0813">Transport</keyword>
<keyword evidence="2" id="KW-0547">Nucleotide-binding</keyword>
<dbReference type="Pfam" id="PF00005">
    <property type="entry name" value="ABC_tran"/>
    <property type="match status" value="1"/>
</dbReference>
<dbReference type="Gene3D" id="3.40.50.300">
    <property type="entry name" value="P-loop containing nucleotide triphosphate hydrolases"/>
    <property type="match status" value="1"/>
</dbReference>
<dbReference type="CDD" id="cd03230">
    <property type="entry name" value="ABC_DR_subfamily_A"/>
    <property type="match status" value="1"/>
</dbReference>
<dbReference type="PANTHER" id="PTHR42939:SF1">
    <property type="entry name" value="ABC TRANSPORTER ATP-BINDING PROTEIN ALBC-RELATED"/>
    <property type="match status" value="1"/>
</dbReference>
<gene>
    <name evidence="5" type="ORF">PFCIRM138_01530</name>
</gene>
<dbReference type="PANTHER" id="PTHR42939">
    <property type="entry name" value="ABC TRANSPORTER ATP-BINDING PROTEIN ALBC-RELATED"/>
    <property type="match status" value="1"/>
</dbReference>
<dbReference type="InterPro" id="IPR003439">
    <property type="entry name" value="ABC_transporter-like_ATP-bd"/>
</dbReference>
<dbReference type="SMART" id="SM00382">
    <property type="entry name" value="AAA"/>
    <property type="match status" value="1"/>
</dbReference>
<evidence type="ECO:0000313" key="5">
    <source>
        <dbReference type="EMBL" id="CEP27425.1"/>
    </source>
</evidence>
<dbReference type="GO" id="GO:0005524">
    <property type="term" value="F:ATP binding"/>
    <property type="evidence" value="ECO:0007669"/>
    <property type="project" value="UniProtKB-KW"/>
</dbReference>
<dbReference type="PROSITE" id="PS50893">
    <property type="entry name" value="ABC_TRANSPORTER_2"/>
    <property type="match status" value="1"/>
</dbReference>
<dbReference type="SUPFAM" id="SSF52540">
    <property type="entry name" value="P-loop containing nucleoside triphosphate hydrolases"/>
    <property type="match status" value="1"/>
</dbReference>
<dbReference type="InterPro" id="IPR003593">
    <property type="entry name" value="AAA+_ATPase"/>
</dbReference>
<dbReference type="InterPro" id="IPR051782">
    <property type="entry name" value="ABC_Transporter_VariousFunc"/>
</dbReference>
<evidence type="ECO:0000256" key="3">
    <source>
        <dbReference type="ARBA" id="ARBA00022840"/>
    </source>
</evidence>
<reference evidence="5" key="1">
    <citation type="submission" date="2014-08" db="EMBL/GenBank/DDBJ databases">
        <authorList>
            <person name="Falentin Helene"/>
        </authorList>
    </citation>
    <scope>NUCLEOTIDE SEQUENCE</scope>
</reference>